<dbReference type="RefSeq" id="WP_147040873.1">
    <property type="nucleotide sequence ID" value="NZ_BJYZ01000026.1"/>
</dbReference>
<dbReference type="GO" id="GO:0016832">
    <property type="term" value="F:aldehyde-lyase activity"/>
    <property type="evidence" value="ECO:0007669"/>
    <property type="project" value="TreeGrafter"/>
</dbReference>
<dbReference type="Proteomes" id="UP000321523">
    <property type="component" value="Unassembled WGS sequence"/>
</dbReference>
<dbReference type="OrthoDB" id="9802624at2"/>
<evidence type="ECO:0000313" key="5">
    <source>
        <dbReference type="EMBL" id="GEO41153.1"/>
    </source>
</evidence>
<name>A0A512DXE9_9PROT</name>
<dbReference type="AlphaFoldDB" id="A0A512DXE9"/>
<dbReference type="SUPFAM" id="SSF51621">
    <property type="entry name" value="Phosphoenolpyruvate/pyruvate domain"/>
    <property type="match status" value="1"/>
</dbReference>
<comment type="caution">
    <text evidence="5">The sequence shown here is derived from an EMBL/GenBank/DDBJ whole genome shotgun (WGS) entry which is preliminary data.</text>
</comment>
<evidence type="ECO:0000313" key="6">
    <source>
        <dbReference type="Proteomes" id="UP000321523"/>
    </source>
</evidence>
<sequence length="268" mass="28624">MRENSLRTLWRDGGSALNGWLSIPDAFSAETMAHQGWDTLTVDMQHGVTDYASAVAMLTAISTTSVVPMVRVPWLEPGIVMKVLDAGAQGVICPMINDRAEAERLVGACRYPPSGYRSFGPNRALLHYGADYPERANESVIVMAMIETAQALDNLDDILSVEGLDGIYIGPADLCYSMTGKFGFDHTEPPLYDAITHILARAKAHGVIPGIHCGAASYAKRMIDLGYRFVTGGSDYHLMAAGARAVVLEAKGQGAASASDGSKPVGLY</sequence>
<evidence type="ECO:0000256" key="1">
    <source>
        <dbReference type="ARBA" id="ARBA00005568"/>
    </source>
</evidence>
<dbReference type="PANTHER" id="PTHR30502:SF0">
    <property type="entry name" value="PHOSPHOENOLPYRUVATE CARBOXYLASE FAMILY PROTEIN"/>
    <property type="match status" value="1"/>
</dbReference>
<dbReference type="InterPro" id="IPR005000">
    <property type="entry name" value="Aldolase/citrate-lyase_domain"/>
</dbReference>
<dbReference type="PANTHER" id="PTHR30502">
    <property type="entry name" value="2-KETO-3-DEOXY-L-RHAMNONATE ALDOLASE"/>
    <property type="match status" value="1"/>
</dbReference>
<comment type="similarity">
    <text evidence="1">Belongs to the HpcH/HpaI aldolase family.</text>
</comment>
<protein>
    <submittedName>
        <fullName evidence="5">2,4-dihydroxyhept-2-ene-1,7-dioic acid aldolase</fullName>
    </submittedName>
</protein>
<feature type="domain" description="HpcH/HpaI aldolase/citrate lyase" evidence="4">
    <location>
        <begin position="20"/>
        <end position="239"/>
    </location>
</feature>
<dbReference type="Pfam" id="PF03328">
    <property type="entry name" value="HpcH_HpaI"/>
    <property type="match status" value="1"/>
</dbReference>
<keyword evidence="3" id="KW-0456">Lyase</keyword>
<dbReference type="InterPro" id="IPR040442">
    <property type="entry name" value="Pyrv_kinase-like_dom_sf"/>
</dbReference>
<dbReference type="InterPro" id="IPR050251">
    <property type="entry name" value="HpcH-HpaI_aldolase"/>
</dbReference>
<dbReference type="GO" id="GO:0046872">
    <property type="term" value="F:metal ion binding"/>
    <property type="evidence" value="ECO:0007669"/>
    <property type="project" value="UniProtKB-KW"/>
</dbReference>
<gene>
    <name evidence="5" type="primary">hpcH</name>
    <name evidence="5" type="ORF">SAE02_53010</name>
</gene>
<evidence type="ECO:0000256" key="3">
    <source>
        <dbReference type="ARBA" id="ARBA00023239"/>
    </source>
</evidence>
<keyword evidence="6" id="KW-1185">Reference proteome</keyword>
<proteinExistence type="inferred from homology"/>
<dbReference type="EMBL" id="BJYZ01000026">
    <property type="protein sequence ID" value="GEO41153.1"/>
    <property type="molecule type" value="Genomic_DNA"/>
</dbReference>
<accession>A0A512DXE9</accession>
<keyword evidence="2" id="KW-0479">Metal-binding</keyword>
<reference evidence="5 6" key="1">
    <citation type="submission" date="2019-07" db="EMBL/GenBank/DDBJ databases">
        <title>Whole genome shotgun sequence of Skermanella aerolata NBRC 106429.</title>
        <authorList>
            <person name="Hosoyama A."/>
            <person name="Uohara A."/>
            <person name="Ohji S."/>
            <person name="Ichikawa N."/>
        </authorList>
    </citation>
    <scope>NUCLEOTIDE SEQUENCE [LARGE SCALE GENOMIC DNA]</scope>
    <source>
        <strain evidence="5 6">NBRC 106429</strain>
    </source>
</reference>
<evidence type="ECO:0000256" key="2">
    <source>
        <dbReference type="ARBA" id="ARBA00022723"/>
    </source>
</evidence>
<dbReference type="Gene3D" id="3.20.20.60">
    <property type="entry name" value="Phosphoenolpyruvate-binding domains"/>
    <property type="match status" value="1"/>
</dbReference>
<dbReference type="InterPro" id="IPR015813">
    <property type="entry name" value="Pyrv/PenolPyrv_kinase-like_dom"/>
</dbReference>
<evidence type="ECO:0000259" key="4">
    <source>
        <dbReference type="Pfam" id="PF03328"/>
    </source>
</evidence>
<dbReference type="GO" id="GO:0005737">
    <property type="term" value="C:cytoplasm"/>
    <property type="evidence" value="ECO:0007669"/>
    <property type="project" value="TreeGrafter"/>
</dbReference>
<organism evidence="5 6">
    <name type="scientific">Skermanella aerolata</name>
    <dbReference type="NCBI Taxonomy" id="393310"/>
    <lineage>
        <taxon>Bacteria</taxon>
        <taxon>Pseudomonadati</taxon>
        <taxon>Pseudomonadota</taxon>
        <taxon>Alphaproteobacteria</taxon>
        <taxon>Rhodospirillales</taxon>
        <taxon>Azospirillaceae</taxon>
        <taxon>Skermanella</taxon>
    </lineage>
</organism>